<dbReference type="Gene3D" id="1.20.5.400">
    <property type="match status" value="1"/>
</dbReference>
<evidence type="ECO:0000259" key="4">
    <source>
        <dbReference type="PROSITE" id="PS50041"/>
    </source>
</evidence>
<dbReference type="EMBL" id="JAGEUA010000001">
    <property type="protein sequence ID" value="KAL1023928.1"/>
    <property type="molecule type" value="Genomic_DNA"/>
</dbReference>
<feature type="domain" description="C-type lectin" evidence="4">
    <location>
        <begin position="128"/>
        <end position="243"/>
    </location>
</feature>
<dbReference type="InterPro" id="IPR018378">
    <property type="entry name" value="C-type_lectin_CS"/>
</dbReference>
<accession>A0ABD0XRG5</accession>
<keyword evidence="2" id="KW-1015">Disulfide bond</keyword>
<dbReference type="PANTHER" id="PTHR22803">
    <property type="entry name" value="MANNOSE, PHOSPHOLIPASE, LECTIN RECEPTOR RELATED"/>
    <property type="match status" value="1"/>
</dbReference>
<dbReference type="InterPro" id="IPR016187">
    <property type="entry name" value="CTDL_fold"/>
</dbReference>
<organism evidence="5 6">
    <name type="scientific">Umbra pygmaea</name>
    <name type="common">Eastern mudminnow</name>
    <dbReference type="NCBI Taxonomy" id="75934"/>
    <lineage>
        <taxon>Eukaryota</taxon>
        <taxon>Metazoa</taxon>
        <taxon>Chordata</taxon>
        <taxon>Craniata</taxon>
        <taxon>Vertebrata</taxon>
        <taxon>Euteleostomi</taxon>
        <taxon>Actinopterygii</taxon>
        <taxon>Neopterygii</taxon>
        <taxon>Teleostei</taxon>
        <taxon>Protacanthopterygii</taxon>
        <taxon>Esociformes</taxon>
        <taxon>Umbridae</taxon>
        <taxon>Umbra</taxon>
    </lineage>
</organism>
<dbReference type="InterPro" id="IPR001304">
    <property type="entry name" value="C-type_lectin-like"/>
</dbReference>
<evidence type="ECO:0000313" key="6">
    <source>
        <dbReference type="Proteomes" id="UP001557470"/>
    </source>
</evidence>
<dbReference type="SUPFAM" id="SSF56436">
    <property type="entry name" value="C-type lectin-like"/>
    <property type="match status" value="1"/>
</dbReference>
<name>A0ABD0XRG5_UMBPY</name>
<dbReference type="SMART" id="SM00034">
    <property type="entry name" value="CLECT"/>
    <property type="match status" value="1"/>
</dbReference>
<evidence type="ECO:0000256" key="3">
    <source>
        <dbReference type="SAM" id="Phobius"/>
    </source>
</evidence>
<dbReference type="InterPro" id="IPR033989">
    <property type="entry name" value="CD209-like_CTLD"/>
</dbReference>
<dbReference type="PROSITE" id="PS00615">
    <property type="entry name" value="C_TYPE_LECTIN_1"/>
    <property type="match status" value="1"/>
</dbReference>
<dbReference type="InterPro" id="IPR050111">
    <property type="entry name" value="C-type_lectin/snaclec_domain"/>
</dbReference>
<dbReference type="InterPro" id="IPR016186">
    <property type="entry name" value="C-type_lectin-like/link_sf"/>
</dbReference>
<gene>
    <name evidence="5" type="ORF">UPYG_G00049160</name>
</gene>
<keyword evidence="6" id="KW-1185">Reference proteome</keyword>
<feature type="transmembrane region" description="Helical" evidence="3">
    <location>
        <begin position="50"/>
        <end position="72"/>
    </location>
</feature>
<reference evidence="5 6" key="1">
    <citation type="submission" date="2024-06" db="EMBL/GenBank/DDBJ databases">
        <authorList>
            <person name="Pan Q."/>
            <person name="Wen M."/>
            <person name="Jouanno E."/>
            <person name="Zahm M."/>
            <person name="Klopp C."/>
            <person name="Cabau C."/>
            <person name="Louis A."/>
            <person name="Berthelot C."/>
            <person name="Parey E."/>
            <person name="Roest Crollius H."/>
            <person name="Montfort J."/>
            <person name="Robinson-Rechavi M."/>
            <person name="Bouchez O."/>
            <person name="Lampietro C."/>
            <person name="Lopez Roques C."/>
            <person name="Donnadieu C."/>
            <person name="Postlethwait J."/>
            <person name="Bobe J."/>
            <person name="Verreycken H."/>
            <person name="Guiguen Y."/>
        </authorList>
    </citation>
    <scope>NUCLEOTIDE SEQUENCE [LARGE SCALE GENOMIC DNA]</scope>
    <source>
        <strain evidence="5">Up_M1</strain>
        <tissue evidence="5">Testis</tissue>
    </source>
</reference>
<protein>
    <recommendedName>
        <fullName evidence="4">C-type lectin domain-containing protein</fullName>
    </recommendedName>
</protein>
<dbReference type="PROSITE" id="PS50041">
    <property type="entry name" value="C_TYPE_LECTIN_2"/>
    <property type="match status" value="1"/>
</dbReference>
<keyword evidence="1" id="KW-0430">Lectin</keyword>
<dbReference type="CDD" id="cd03590">
    <property type="entry name" value="CLECT_DC-SIGN_like"/>
    <property type="match status" value="1"/>
</dbReference>
<comment type="caution">
    <text evidence="5">The sequence shown here is derived from an EMBL/GenBank/DDBJ whole genome shotgun (WGS) entry which is preliminary data.</text>
</comment>
<evidence type="ECO:0000256" key="2">
    <source>
        <dbReference type="ARBA" id="ARBA00023157"/>
    </source>
</evidence>
<dbReference type="Proteomes" id="UP001557470">
    <property type="component" value="Unassembled WGS sequence"/>
</dbReference>
<dbReference type="Pfam" id="PF00059">
    <property type="entry name" value="Lectin_C"/>
    <property type="match status" value="1"/>
</dbReference>
<dbReference type="Gene3D" id="3.10.100.10">
    <property type="entry name" value="Mannose-Binding Protein A, subunit A"/>
    <property type="match status" value="1"/>
</dbReference>
<keyword evidence="3" id="KW-1133">Transmembrane helix</keyword>
<sequence length="247" mass="28481">MQLQKLILYENMPEAIYEEILTSEIITLDVGEPSKKNGVVSQNSVWKRRFLAAAVCMGLLCILLAGLTGLLLKQKKQMTSHNILAKERDRLQTGYNNITEERDQLHKETNILKQLLVLKGCLSGWKKFGCSCYYISTEKKTWNESREDCQGRGADLVVINSLEEHAFIKALNYRAWIGLTDLEVKRTWRWVDGTPLTTSYWNWMEPNNYGGNEHCVQLYLIDSDPVKAWNDAPCSHDYQWICERLSA</sequence>
<keyword evidence="3" id="KW-0472">Membrane</keyword>
<evidence type="ECO:0000256" key="1">
    <source>
        <dbReference type="ARBA" id="ARBA00022734"/>
    </source>
</evidence>
<dbReference type="AlphaFoldDB" id="A0ABD0XRG5"/>
<evidence type="ECO:0000313" key="5">
    <source>
        <dbReference type="EMBL" id="KAL1023928.1"/>
    </source>
</evidence>
<proteinExistence type="predicted"/>
<keyword evidence="3" id="KW-0812">Transmembrane</keyword>
<dbReference type="GO" id="GO:0030246">
    <property type="term" value="F:carbohydrate binding"/>
    <property type="evidence" value="ECO:0007669"/>
    <property type="project" value="UniProtKB-KW"/>
</dbReference>